<keyword evidence="2" id="KW-0456">Lyase</keyword>
<evidence type="ECO:0000313" key="5">
    <source>
        <dbReference type="Proteomes" id="UP000273252"/>
    </source>
</evidence>
<evidence type="ECO:0000256" key="2">
    <source>
        <dbReference type="ARBA" id="ARBA00023239"/>
    </source>
</evidence>
<dbReference type="InterPro" id="IPR001608">
    <property type="entry name" value="Ala_racemase_N"/>
</dbReference>
<dbReference type="EMBL" id="QVMU01000003">
    <property type="protein sequence ID" value="RJX73851.1"/>
    <property type="molecule type" value="Genomic_DNA"/>
</dbReference>
<comment type="caution">
    <text evidence="4">The sequence shown here is derived from an EMBL/GenBank/DDBJ whole genome shotgun (WGS) entry which is preliminary data.</text>
</comment>
<dbReference type="Gene3D" id="2.40.37.20">
    <property type="entry name" value="D-serine dehydratase-like domain"/>
    <property type="match status" value="1"/>
</dbReference>
<gene>
    <name evidence="4" type="ORF">DZ860_05545</name>
</gene>
<dbReference type="InterPro" id="IPR051466">
    <property type="entry name" value="D-amino_acid_metab_enzyme"/>
</dbReference>
<protein>
    <submittedName>
        <fullName evidence="4">Amino acid deaminase</fullName>
    </submittedName>
</protein>
<evidence type="ECO:0000313" key="4">
    <source>
        <dbReference type="EMBL" id="RJX73851.1"/>
    </source>
</evidence>
<organism evidence="4 5">
    <name type="scientific">Vibrio sinensis</name>
    <dbReference type="NCBI Taxonomy" id="2302434"/>
    <lineage>
        <taxon>Bacteria</taxon>
        <taxon>Pseudomonadati</taxon>
        <taxon>Pseudomonadota</taxon>
        <taxon>Gammaproteobacteria</taxon>
        <taxon>Vibrionales</taxon>
        <taxon>Vibrionaceae</taxon>
        <taxon>Vibrio</taxon>
    </lineage>
</organism>
<sequence length="401" mass="44741">MPNNLNSNGHYNLSKEEVSLPCATLKMSAVDNNIAWMQRFAKQTNVLLCPHIKTSLTPAIISKQIEAGAWGVTVATIQQAFVAKACKAKNIILANQLVGKSNFDLALTLIDDNECQLLVCIDSISNASALNDFFQANNMSLNVLVEIGVNGGRCGVRNKDELGTLISFIRSCSNLSLQGIEFYEGVIHSENEVNEIREFLFYIEEMANQYLDSSIFDTCQPIITGAGSAFYDLVVEMFSSLPAAYQKIIRPGCYVSHDTGIYDRAQKNLRTRLLDSNSISCEISGDLISAIEIWAYVQSRPEQNKLIINIGKRDVAFDSDLPKLERAFRFGQPLDISFNNIVATSVMDQHMFLDVPIDCTLEVGDIVVFSTSHPCITFDKWRYITIIDDHDNVIGWMKTEF</sequence>
<comment type="similarity">
    <text evidence="1">Belongs to the DSD1 family.</text>
</comment>
<dbReference type="PANTHER" id="PTHR28004:SF8">
    <property type="entry name" value="D-SERINE DEAMINASE"/>
    <property type="match status" value="1"/>
</dbReference>
<proteinExistence type="inferred from homology"/>
<dbReference type="InterPro" id="IPR042208">
    <property type="entry name" value="D-ser_dehydrat-like_sf"/>
</dbReference>
<name>A0A3A6RB90_9VIBR</name>
<dbReference type="AlphaFoldDB" id="A0A3A6RB90"/>
<dbReference type="Proteomes" id="UP000273252">
    <property type="component" value="Unassembled WGS sequence"/>
</dbReference>
<evidence type="ECO:0000259" key="3">
    <source>
        <dbReference type="SMART" id="SM01119"/>
    </source>
</evidence>
<dbReference type="OrthoDB" id="9811417at2"/>
<dbReference type="Pfam" id="PF01168">
    <property type="entry name" value="Ala_racemase_N"/>
    <property type="match status" value="1"/>
</dbReference>
<feature type="domain" description="D-serine dehydratase-like" evidence="3">
    <location>
        <begin position="290"/>
        <end position="388"/>
    </location>
</feature>
<dbReference type="Pfam" id="PF14031">
    <property type="entry name" value="D-ser_dehydrat"/>
    <property type="match status" value="1"/>
</dbReference>
<dbReference type="InterPro" id="IPR029066">
    <property type="entry name" value="PLP-binding_barrel"/>
</dbReference>
<accession>A0A3A6RB90</accession>
<reference evidence="4 5" key="1">
    <citation type="submission" date="2018-08" db="EMBL/GenBank/DDBJ databases">
        <title>Vibrio isolated from the Eastern China Marginal Seas.</title>
        <authorList>
            <person name="Li Y."/>
        </authorList>
    </citation>
    <scope>NUCLEOTIDE SEQUENCE [LARGE SCALE GENOMIC DNA]</scope>
    <source>
        <strain evidence="4 5">BEI233</strain>
    </source>
</reference>
<dbReference type="Gene3D" id="3.20.20.10">
    <property type="entry name" value="Alanine racemase"/>
    <property type="match status" value="1"/>
</dbReference>
<evidence type="ECO:0000256" key="1">
    <source>
        <dbReference type="ARBA" id="ARBA00005323"/>
    </source>
</evidence>
<dbReference type="GO" id="GO:0016829">
    <property type="term" value="F:lyase activity"/>
    <property type="evidence" value="ECO:0007669"/>
    <property type="project" value="UniProtKB-KW"/>
</dbReference>
<keyword evidence="5" id="KW-1185">Reference proteome</keyword>
<dbReference type="InterPro" id="IPR026956">
    <property type="entry name" value="D-ser_dehydrat-like_dom"/>
</dbReference>
<dbReference type="SMART" id="SM01119">
    <property type="entry name" value="D-ser_dehydrat"/>
    <property type="match status" value="1"/>
</dbReference>
<dbReference type="PANTHER" id="PTHR28004">
    <property type="entry name" value="ZGC:162816-RELATED"/>
    <property type="match status" value="1"/>
</dbReference>
<dbReference type="SUPFAM" id="SSF51419">
    <property type="entry name" value="PLP-binding barrel"/>
    <property type="match status" value="1"/>
</dbReference>